<gene>
    <name evidence="5" type="primary">whiA</name>
    <name evidence="9" type="ORF">PFCIRM138_01615</name>
</gene>
<evidence type="ECO:0000256" key="3">
    <source>
        <dbReference type="ARBA" id="ARBA00023306"/>
    </source>
</evidence>
<evidence type="ECO:0000256" key="1">
    <source>
        <dbReference type="ARBA" id="ARBA00022618"/>
    </source>
</evidence>
<evidence type="ECO:0000259" key="6">
    <source>
        <dbReference type="Pfam" id="PF02650"/>
    </source>
</evidence>
<dbReference type="FunFam" id="3.10.28.10:FF:000001">
    <property type="entry name" value="Probable cell division protein WhiA"/>
    <property type="match status" value="1"/>
</dbReference>
<dbReference type="Pfam" id="PF02650">
    <property type="entry name" value="HTH_WhiA"/>
    <property type="match status" value="1"/>
</dbReference>
<evidence type="ECO:0000256" key="2">
    <source>
        <dbReference type="ARBA" id="ARBA00023125"/>
    </source>
</evidence>
<dbReference type="HAMAP" id="MF_01420">
    <property type="entry name" value="HTH_type_WhiA"/>
    <property type="match status" value="1"/>
</dbReference>
<organism evidence="9">
    <name type="scientific">Propionibacterium freudenreichii subsp. freudenreichii</name>
    <dbReference type="NCBI Taxonomy" id="66712"/>
    <lineage>
        <taxon>Bacteria</taxon>
        <taxon>Bacillati</taxon>
        <taxon>Actinomycetota</taxon>
        <taxon>Actinomycetes</taxon>
        <taxon>Propionibacteriales</taxon>
        <taxon>Propionibacteriaceae</taxon>
        <taxon>Propionibacterium</taxon>
    </lineage>
</organism>
<proteinExistence type="inferred from homology"/>
<keyword evidence="1 5" id="KW-0132">Cell division</keyword>
<dbReference type="NCBIfam" id="TIGR00647">
    <property type="entry name" value="DNA_bind_WhiA"/>
    <property type="match status" value="1"/>
</dbReference>
<dbReference type="Pfam" id="PF10298">
    <property type="entry name" value="WhiA_N"/>
    <property type="match status" value="1"/>
</dbReference>
<dbReference type="AlphaFoldDB" id="A0A068VTX0"/>
<evidence type="ECO:0000256" key="4">
    <source>
        <dbReference type="ARBA" id="ARBA00068775"/>
    </source>
</evidence>
<evidence type="ECO:0000256" key="5">
    <source>
        <dbReference type="HAMAP-Rule" id="MF_01420"/>
    </source>
</evidence>
<comment type="function">
    <text evidence="5">Involved in cell division and chromosome segregation.</text>
</comment>
<dbReference type="InterPro" id="IPR018478">
    <property type="entry name" value="Sporu_reg_WhiA_N_dom"/>
</dbReference>
<dbReference type="PANTHER" id="PTHR37307">
    <property type="entry name" value="CELL DIVISION PROTEIN WHIA-RELATED"/>
    <property type="match status" value="1"/>
</dbReference>
<protein>
    <recommendedName>
        <fullName evidence="4 5">Probable cell division protein WhiA</fullName>
    </recommendedName>
</protein>
<dbReference type="GO" id="GO:0051301">
    <property type="term" value="P:cell division"/>
    <property type="evidence" value="ECO:0007669"/>
    <property type="project" value="UniProtKB-UniRule"/>
</dbReference>
<dbReference type="Gene3D" id="3.10.28.10">
    <property type="entry name" value="Homing endonucleases"/>
    <property type="match status" value="1"/>
</dbReference>
<dbReference type="InterPro" id="IPR027434">
    <property type="entry name" value="Homing_endonucl"/>
</dbReference>
<dbReference type="Pfam" id="PF14527">
    <property type="entry name" value="LAGLIDADG_WhiA"/>
    <property type="match status" value="1"/>
</dbReference>
<dbReference type="InterPro" id="IPR039518">
    <property type="entry name" value="WhiA_LAGLIDADG_dom"/>
</dbReference>
<feature type="domain" description="Sporulation transcription regulator WhiA N-terminal" evidence="7">
    <location>
        <begin position="38"/>
        <end position="122"/>
    </location>
</feature>
<dbReference type="InterPro" id="IPR003802">
    <property type="entry name" value="Sporulation_regulator_WhiA"/>
</dbReference>
<comment type="similarity">
    <text evidence="5">Belongs to the WhiA family.</text>
</comment>
<dbReference type="GO" id="GO:0003677">
    <property type="term" value="F:DNA binding"/>
    <property type="evidence" value="ECO:0007669"/>
    <property type="project" value="UniProtKB-UniRule"/>
</dbReference>
<dbReference type="InterPro" id="IPR023054">
    <property type="entry name" value="Sporulation_regulator_WhiA_C"/>
</dbReference>
<evidence type="ECO:0000259" key="7">
    <source>
        <dbReference type="Pfam" id="PF10298"/>
    </source>
</evidence>
<dbReference type="EMBL" id="LM676436">
    <property type="protein sequence ID" value="CEP27442.1"/>
    <property type="molecule type" value="Genomic_DNA"/>
</dbReference>
<dbReference type="GO" id="GO:0043937">
    <property type="term" value="P:regulation of sporulation"/>
    <property type="evidence" value="ECO:0007669"/>
    <property type="project" value="InterPro"/>
</dbReference>
<evidence type="ECO:0000313" key="9">
    <source>
        <dbReference type="EMBL" id="CEP27442.1"/>
    </source>
</evidence>
<keyword evidence="3 5" id="KW-0131">Cell cycle</keyword>
<keyword evidence="2 5" id="KW-0238">DNA-binding</keyword>
<evidence type="ECO:0000259" key="8">
    <source>
        <dbReference type="Pfam" id="PF14527"/>
    </source>
</evidence>
<name>A0A068VTX0_PROFF</name>
<feature type="domain" description="WhiA LAGLIDADG-like" evidence="8">
    <location>
        <begin position="146"/>
        <end position="236"/>
    </location>
</feature>
<sequence length="345" mass="37524">MRCESPIGDDEKDNEDRLMALTQQVKAELATVGELKPEARAAEVAAMLRFAGGIHVVSGHIVIEAELDSGNAARRLRTALAELYGFDSEVVVVNASGLRRRTRYVVRLVRHGEALARRTGLIDQHRRPVRGLPAQVVGGSMQDQVAAWRGAFLARGSLTEPGRSMGLEVTCPSSEAALALVGCARRLGISAKAREVRQMDRVVVRDGDAISALLTRMGAHESVLAWEERRMRREVRASANRLANFDDANLRRSARAAVASSARVERALEILGDDAPDHLRAAGELRLAHRQASLEELGHLNDPPLTKDAVAGRIRRLLALADKTATDRGVPTTEAALTPEMLTER</sequence>
<accession>A0A068VTX0</accession>
<feature type="domain" description="Sporulation regulator WhiA C-terminal" evidence="6">
    <location>
        <begin position="239"/>
        <end position="321"/>
    </location>
</feature>
<dbReference type="PANTHER" id="PTHR37307:SF1">
    <property type="entry name" value="CELL DIVISION PROTEIN WHIA-RELATED"/>
    <property type="match status" value="1"/>
</dbReference>
<reference evidence="9" key="1">
    <citation type="submission" date="2014-08" db="EMBL/GenBank/DDBJ databases">
        <authorList>
            <person name="Falentin Helene"/>
        </authorList>
    </citation>
    <scope>NUCLEOTIDE SEQUENCE</scope>
</reference>